<evidence type="ECO:0000313" key="1">
    <source>
        <dbReference type="EMBL" id="CAD8193139.1"/>
    </source>
</evidence>
<reference evidence="1" key="1">
    <citation type="submission" date="2021-01" db="EMBL/GenBank/DDBJ databases">
        <authorList>
            <consortium name="Genoscope - CEA"/>
            <person name="William W."/>
        </authorList>
    </citation>
    <scope>NUCLEOTIDE SEQUENCE</scope>
</reference>
<gene>
    <name evidence="1" type="ORF">POCTA_138.1.T1030230</name>
</gene>
<organism evidence="1 2">
    <name type="scientific">Paramecium octaurelia</name>
    <dbReference type="NCBI Taxonomy" id="43137"/>
    <lineage>
        <taxon>Eukaryota</taxon>
        <taxon>Sar</taxon>
        <taxon>Alveolata</taxon>
        <taxon>Ciliophora</taxon>
        <taxon>Intramacronucleata</taxon>
        <taxon>Oligohymenophorea</taxon>
        <taxon>Peniculida</taxon>
        <taxon>Parameciidae</taxon>
        <taxon>Paramecium</taxon>
    </lineage>
</organism>
<comment type="caution">
    <text evidence="1">The sequence shown here is derived from an EMBL/GenBank/DDBJ whole genome shotgun (WGS) entry which is preliminary data.</text>
</comment>
<dbReference type="AlphaFoldDB" id="A0A8S1WY52"/>
<protein>
    <submittedName>
        <fullName evidence="1">Uncharacterized protein</fullName>
    </submittedName>
</protein>
<evidence type="ECO:0000313" key="2">
    <source>
        <dbReference type="Proteomes" id="UP000683925"/>
    </source>
</evidence>
<proteinExistence type="predicted"/>
<keyword evidence="2" id="KW-1185">Reference proteome</keyword>
<sequence length="58" mass="6816">MKKSRNIEHELSYEQNIESDCKINDIIVNCNSTIFIISETLEKERQPILTYITSKKGR</sequence>
<dbReference type="EMBL" id="CAJJDP010000103">
    <property type="protein sequence ID" value="CAD8193139.1"/>
    <property type="molecule type" value="Genomic_DNA"/>
</dbReference>
<dbReference type="Proteomes" id="UP000683925">
    <property type="component" value="Unassembled WGS sequence"/>
</dbReference>
<accession>A0A8S1WY52</accession>
<name>A0A8S1WY52_PAROT</name>